<keyword evidence="2" id="KW-0235">DNA replication</keyword>
<dbReference type="Gene3D" id="1.10.150.20">
    <property type="entry name" value="5' to 3' exonuclease, C-terminal subdomain"/>
    <property type="match status" value="1"/>
</dbReference>
<dbReference type="PANTHER" id="PTHR10133">
    <property type="entry name" value="DNA POLYMERASE I"/>
    <property type="match status" value="1"/>
</dbReference>
<dbReference type="EC" id="2.7.7.7" evidence="1"/>
<evidence type="ECO:0000313" key="6">
    <source>
        <dbReference type="Proteomes" id="UP000294558"/>
    </source>
</evidence>
<evidence type="ECO:0000256" key="3">
    <source>
        <dbReference type="ARBA" id="ARBA00049244"/>
    </source>
</evidence>
<dbReference type="Gene3D" id="3.30.70.370">
    <property type="match status" value="1"/>
</dbReference>
<keyword evidence="6" id="KW-1185">Reference proteome</keyword>
<dbReference type="InterPro" id="IPR043502">
    <property type="entry name" value="DNA/RNA_pol_sf"/>
</dbReference>
<dbReference type="EMBL" id="SOAU01000001">
    <property type="protein sequence ID" value="TDT15699.1"/>
    <property type="molecule type" value="Genomic_DNA"/>
</dbReference>
<dbReference type="PRINTS" id="PR00868">
    <property type="entry name" value="DNAPOLI"/>
</dbReference>
<dbReference type="RefSeq" id="WP_133868132.1">
    <property type="nucleotide sequence ID" value="NZ_SOAU01000001.1"/>
</dbReference>
<evidence type="ECO:0000313" key="5">
    <source>
        <dbReference type="EMBL" id="TDT15699.1"/>
    </source>
</evidence>
<dbReference type="GO" id="GO:0006261">
    <property type="term" value="P:DNA-templated DNA replication"/>
    <property type="evidence" value="ECO:0007669"/>
    <property type="project" value="InterPro"/>
</dbReference>
<dbReference type="PANTHER" id="PTHR10133:SF27">
    <property type="entry name" value="DNA POLYMERASE NU"/>
    <property type="match status" value="1"/>
</dbReference>
<name>A0A4R7HYV4_9ACTN</name>
<dbReference type="Pfam" id="PF00476">
    <property type="entry name" value="DNA_pol_A"/>
    <property type="match status" value="1"/>
</dbReference>
<dbReference type="SUPFAM" id="SSF56672">
    <property type="entry name" value="DNA/RNA polymerases"/>
    <property type="match status" value="1"/>
</dbReference>
<protein>
    <recommendedName>
        <fullName evidence="1">DNA-directed DNA polymerase</fullName>
        <ecNumber evidence="1">2.7.7.7</ecNumber>
    </recommendedName>
</protein>
<comment type="caution">
    <text evidence="5">The sequence shown here is derived from an EMBL/GenBank/DDBJ whole genome shotgun (WGS) entry which is preliminary data.</text>
</comment>
<dbReference type="GO" id="GO:0003677">
    <property type="term" value="F:DNA binding"/>
    <property type="evidence" value="ECO:0007669"/>
    <property type="project" value="InterPro"/>
</dbReference>
<dbReference type="InterPro" id="IPR001098">
    <property type="entry name" value="DNA-dir_DNA_pol_A_palm_dom"/>
</dbReference>
<sequence length="577" mass="62241">MEATRWASEWGVGSGDLVAVAIAPGVGLGLAAHGRATCLQTADPTSLVADLEANVGPRWCWWSRATADLLVADGVSVARCWDVLTVHRLLHGGWRTSIAEAWARLHGLPVDRLPVEGQLDLLSDHGDDGDADDPVRPDGFLRPDWAGGGWMSLPDRTERWAGLVAAVVGLQQARIDDTVDPARTRSTAHAESVAEFLCAELTAHGLPFDTGEALRIIGDAVGPRAVDERAELEARTVRDAEVLRHLGPGATYDLRNPADVKAMLRRASIDVPDTRAWRLEQLHDAHPVVPALLRWRKAERIATTYGYRWLDEHVHDGRLRGEWTSSDGAAGRMTASSGLHNLPSEMRPAVAADDGCVFVRADLGQIEPRVLAAVSGDPALISATRDADLYAPVAERLRVTRDVAKVAVLGAMYGATTGESAHALRGLEREYPTAMGFLADAAAAGQRGDDVFTIGGRRVRMWIDDTVDDEGRGDIDRARRVAAARGRFARNAVIQGAAAEFFKVWAIIVRARGAALGAEVVLCLHDELLVHVPADRAADAAALVDDALQEAAYRWSPAREVRFVADTSTIGRWSEAK</sequence>
<dbReference type="Proteomes" id="UP000294558">
    <property type="component" value="Unassembled WGS sequence"/>
</dbReference>
<reference evidence="5 6" key="1">
    <citation type="submission" date="2019-03" db="EMBL/GenBank/DDBJ databases">
        <title>Sequencing the genomes of 1000 actinobacteria strains.</title>
        <authorList>
            <person name="Klenk H.-P."/>
        </authorList>
    </citation>
    <scope>NUCLEOTIDE SEQUENCE [LARGE SCALE GENOMIC DNA]</scope>
    <source>
        <strain evidence="5 6">DSM 18936</strain>
    </source>
</reference>
<dbReference type="GO" id="GO:0003887">
    <property type="term" value="F:DNA-directed DNA polymerase activity"/>
    <property type="evidence" value="ECO:0007669"/>
    <property type="project" value="UniProtKB-EC"/>
</dbReference>
<gene>
    <name evidence="5" type="ORF">BDK89_1275</name>
</gene>
<dbReference type="OrthoDB" id="4414061at2"/>
<dbReference type="SMART" id="SM00482">
    <property type="entry name" value="POLAc"/>
    <property type="match status" value="1"/>
</dbReference>
<dbReference type="InterPro" id="IPR002298">
    <property type="entry name" value="DNA_polymerase_A"/>
</dbReference>
<proteinExistence type="predicted"/>
<evidence type="ECO:0000256" key="1">
    <source>
        <dbReference type="ARBA" id="ARBA00012417"/>
    </source>
</evidence>
<feature type="domain" description="DNA-directed DNA polymerase family A palm" evidence="4">
    <location>
        <begin position="343"/>
        <end position="536"/>
    </location>
</feature>
<dbReference type="AlphaFoldDB" id="A0A4R7HYV4"/>
<dbReference type="GO" id="GO:0006302">
    <property type="term" value="P:double-strand break repair"/>
    <property type="evidence" value="ECO:0007669"/>
    <property type="project" value="TreeGrafter"/>
</dbReference>
<evidence type="ECO:0000259" key="4">
    <source>
        <dbReference type="SMART" id="SM00482"/>
    </source>
</evidence>
<accession>A0A4R7HYV4</accession>
<organism evidence="5 6">
    <name type="scientific">Ilumatobacter fluminis</name>
    <dbReference type="NCBI Taxonomy" id="467091"/>
    <lineage>
        <taxon>Bacteria</taxon>
        <taxon>Bacillati</taxon>
        <taxon>Actinomycetota</taxon>
        <taxon>Acidimicrobiia</taxon>
        <taxon>Acidimicrobiales</taxon>
        <taxon>Ilumatobacteraceae</taxon>
        <taxon>Ilumatobacter</taxon>
    </lineage>
</organism>
<evidence type="ECO:0000256" key="2">
    <source>
        <dbReference type="ARBA" id="ARBA00022705"/>
    </source>
</evidence>
<comment type="catalytic activity">
    <reaction evidence="3">
        <text>DNA(n) + a 2'-deoxyribonucleoside 5'-triphosphate = DNA(n+1) + diphosphate</text>
        <dbReference type="Rhea" id="RHEA:22508"/>
        <dbReference type="Rhea" id="RHEA-COMP:17339"/>
        <dbReference type="Rhea" id="RHEA-COMP:17340"/>
        <dbReference type="ChEBI" id="CHEBI:33019"/>
        <dbReference type="ChEBI" id="CHEBI:61560"/>
        <dbReference type="ChEBI" id="CHEBI:173112"/>
        <dbReference type="EC" id="2.7.7.7"/>
    </reaction>
</comment>